<feature type="signal peptide" evidence="1">
    <location>
        <begin position="1"/>
        <end position="25"/>
    </location>
</feature>
<keyword evidence="1" id="KW-0732">Signal</keyword>
<dbReference type="Proteomes" id="UP000620559">
    <property type="component" value="Unassembled WGS sequence"/>
</dbReference>
<gene>
    <name evidence="2" type="ORF">IQ247_27300</name>
</gene>
<organism evidence="2 3">
    <name type="scientific">Plectonema cf. radiosum LEGE 06105</name>
    <dbReference type="NCBI Taxonomy" id="945769"/>
    <lineage>
        <taxon>Bacteria</taxon>
        <taxon>Bacillati</taxon>
        <taxon>Cyanobacteriota</taxon>
        <taxon>Cyanophyceae</taxon>
        <taxon>Oscillatoriophycideae</taxon>
        <taxon>Oscillatoriales</taxon>
        <taxon>Microcoleaceae</taxon>
        <taxon>Plectonema</taxon>
    </lineage>
</organism>
<evidence type="ECO:0000313" key="3">
    <source>
        <dbReference type="Proteomes" id="UP000620559"/>
    </source>
</evidence>
<reference evidence="2" key="1">
    <citation type="submission" date="2020-10" db="EMBL/GenBank/DDBJ databases">
        <authorList>
            <person name="Castelo-Branco R."/>
            <person name="Eusebio N."/>
            <person name="Adriana R."/>
            <person name="Vieira A."/>
            <person name="Brugerolle De Fraissinette N."/>
            <person name="Rezende De Castro R."/>
            <person name="Schneider M.P."/>
            <person name="Vasconcelos V."/>
            <person name="Leao P.N."/>
        </authorList>
    </citation>
    <scope>NUCLEOTIDE SEQUENCE</scope>
    <source>
        <strain evidence="2">LEGE 06105</strain>
    </source>
</reference>
<feature type="chain" id="PRO_5035221009" evidence="1">
    <location>
        <begin position="26"/>
        <end position="156"/>
    </location>
</feature>
<proteinExistence type="predicted"/>
<comment type="caution">
    <text evidence="2">The sequence shown here is derived from an EMBL/GenBank/DDBJ whole genome shotgun (WGS) entry which is preliminary data.</text>
</comment>
<accession>A0A8J7FF48</accession>
<evidence type="ECO:0000313" key="2">
    <source>
        <dbReference type="EMBL" id="MBE9216324.1"/>
    </source>
</evidence>
<dbReference type="RefSeq" id="WP_193924822.1">
    <property type="nucleotide sequence ID" value="NZ_JADEWL010000157.1"/>
</dbReference>
<dbReference type="EMBL" id="JADEWL010000157">
    <property type="protein sequence ID" value="MBE9216324.1"/>
    <property type="molecule type" value="Genomic_DNA"/>
</dbReference>
<keyword evidence="3" id="KW-1185">Reference proteome</keyword>
<evidence type="ECO:0000256" key="1">
    <source>
        <dbReference type="SAM" id="SignalP"/>
    </source>
</evidence>
<protein>
    <submittedName>
        <fullName evidence="2">Uncharacterized protein</fullName>
    </submittedName>
</protein>
<dbReference type="AlphaFoldDB" id="A0A8J7FF48"/>
<sequence length="156" mass="17782">MGLVCVAAVSTAGIIALLNNVQAPAAIVPLFNLLPNHPDWLIKQLYYLDNLDNYPASGNCQNTFYNQYSYGEKHTVQLRNSHCYQGIFQRIHQQDYRFEITVPIILKGYIYQLVTLNPNIDLALQSLSNKENIAIRGQIYHAGNWLLVEHITHKTL</sequence>
<name>A0A8J7FF48_9CYAN</name>